<protein>
    <recommendedName>
        <fullName evidence="7">Tat pathway signal sequence</fullName>
    </recommendedName>
</protein>
<evidence type="ECO:0000256" key="2">
    <source>
        <dbReference type="ARBA" id="ARBA00035112"/>
    </source>
</evidence>
<dbReference type="Pfam" id="PF11807">
    <property type="entry name" value="UstYa"/>
    <property type="match status" value="1"/>
</dbReference>
<evidence type="ECO:0008006" key="7">
    <source>
        <dbReference type="Google" id="ProtNLM"/>
    </source>
</evidence>
<keyword evidence="4" id="KW-1133">Transmembrane helix</keyword>
<keyword evidence="4" id="KW-0812">Transmembrane</keyword>
<evidence type="ECO:0000256" key="4">
    <source>
        <dbReference type="SAM" id="Phobius"/>
    </source>
</evidence>
<dbReference type="InParanoid" id="A0A409Y645"/>
<name>A0A409Y645_9AGAR</name>
<dbReference type="EMBL" id="NHTK01001383">
    <property type="protein sequence ID" value="PPQ98411.1"/>
    <property type="molecule type" value="Genomic_DNA"/>
</dbReference>
<dbReference type="Proteomes" id="UP000284842">
    <property type="component" value="Unassembled WGS sequence"/>
</dbReference>
<dbReference type="AlphaFoldDB" id="A0A409Y645"/>
<evidence type="ECO:0000256" key="3">
    <source>
        <dbReference type="SAM" id="MobiDB-lite"/>
    </source>
</evidence>
<gene>
    <name evidence="5" type="ORF">CVT24_004090</name>
</gene>
<accession>A0A409Y645</accession>
<dbReference type="InterPro" id="IPR021765">
    <property type="entry name" value="UstYa-like"/>
</dbReference>
<organism evidence="5 6">
    <name type="scientific">Panaeolus cyanescens</name>
    <dbReference type="NCBI Taxonomy" id="181874"/>
    <lineage>
        <taxon>Eukaryota</taxon>
        <taxon>Fungi</taxon>
        <taxon>Dikarya</taxon>
        <taxon>Basidiomycota</taxon>
        <taxon>Agaricomycotina</taxon>
        <taxon>Agaricomycetes</taxon>
        <taxon>Agaricomycetidae</taxon>
        <taxon>Agaricales</taxon>
        <taxon>Agaricineae</taxon>
        <taxon>Galeropsidaceae</taxon>
        <taxon>Panaeolus</taxon>
    </lineage>
</organism>
<evidence type="ECO:0000313" key="6">
    <source>
        <dbReference type="Proteomes" id="UP000284842"/>
    </source>
</evidence>
<comment type="similarity">
    <text evidence="2">Belongs to the ustYa family.</text>
</comment>
<feature type="transmembrane region" description="Helical" evidence="4">
    <location>
        <begin position="48"/>
        <end position="72"/>
    </location>
</feature>
<dbReference type="GO" id="GO:0043386">
    <property type="term" value="P:mycotoxin biosynthetic process"/>
    <property type="evidence" value="ECO:0007669"/>
    <property type="project" value="InterPro"/>
</dbReference>
<dbReference type="OrthoDB" id="3687641at2759"/>
<proteinExistence type="inferred from homology"/>
<comment type="caution">
    <text evidence="5">The sequence shown here is derived from an EMBL/GenBank/DDBJ whole genome shotgun (WGS) entry which is preliminary data.</text>
</comment>
<dbReference type="PANTHER" id="PTHR33365:SF4">
    <property type="entry name" value="CYCLOCHLOROTINE BIOSYNTHESIS PROTEIN O"/>
    <property type="match status" value="1"/>
</dbReference>
<evidence type="ECO:0000313" key="5">
    <source>
        <dbReference type="EMBL" id="PPQ98411.1"/>
    </source>
</evidence>
<dbReference type="STRING" id="181874.A0A409Y645"/>
<keyword evidence="4" id="KW-0472">Membrane</keyword>
<comment type="pathway">
    <text evidence="1">Mycotoxin biosynthesis.</text>
</comment>
<evidence type="ECO:0000256" key="1">
    <source>
        <dbReference type="ARBA" id="ARBA00004685"/>
    </source>
</evidence>
<feature type="region of interest" description="Disordered" evidence="3">
    <location>
        <begin position="1"/>
        <end position="20"/>
    </location>
</feature>
<reference evidence="5 6" key="1">
    <citation type="journal article" date="2018" name="Evol. Lett.">
        <title>Horizontal gene cluster transfer increased hallucinogenic mushroom diversity.</title>
        <authorList>
            <person name="Reynolds H.T."/>
            <person name="Vijayakumar V."/>
            <person name="Gluck-Thaler E."/>
            <person name="Korotkin H.B."/>
            <person name="Matheny P.B."/>
            <person name="Slot J.C."/>
        </authorList>
    </citation>
    <scope>NUCLEOTIDE SEQUENCE [LARGE SCALE GENOMIC DNA]</scope>
    <source>
        <strain evidence="5 6">2629</strain>
    </source>
</reference>
<dbReference type="PANTHER" id="PTHR33365">
    <property type="entry name" value="YALI0B05434P"/>
    <property type="match status" value="1"/>
</dbReference>
<keyword evidence="6" id="KW-1185">Reference proteome</keyword>
<sequence length="258" mass="30313">MKSEAPYRPMPQDSLEDLSLLGGTSPTGDRAYEFEGNQVQRKARAWRVLVFFASFQAILNVMFIGIGAALYVRRGANNPIFPEKFYSPVNHLIEYKTVVFHEGFGKDISQYQQEPSPEVDQAWDDLYQFGTSRLTRDEAMRLENATYRIPGDEDHYVVQLDVFHQLHCLNLLRKSLYREYYSKEPHLDTQHLSHCVENIRQTLMCSADVTPLVWQWVERVQQVRIMGNVIHTCRDWDKIREWGLERRLDHDIDFTGFH</sequence>